<evidence type="ECO:0000256" key="2">
    <source>
        <dbReference type="ARBA" id="ARBA00010823"/>
    </source>
</evidence>
<comment type="caution">
    <text evidence="14">The sequence shown here is derived from an EMBL/GenBank/DDBJ whole genome shotgun (WGS) entry which is preliminary data.</text>
</comment>
<evidence type="ECO:0000313" key="15">
    <source>
        <dbReference type="Proteomes" id="UP001438707"/>
    </source>
</evidence>
<dbReference type="AlphaFoldDB" id="A0AAW1QXV3"/>
<keyword evidence="15" id="KW-1185">Reference proteome</keyword>
<keyword evidence="5 12" id="KW-0812">Transmembrane</keyword>
<dbReference type="InterPro" id="IPR005804">
    <property type="entry name" value="FA_desaturase_dom"/>
</dbReference>
<dbReference type="GO" id="GO:0006629">
    <property type="term" value="P:lipid metabolic process"/>
    <property type="evidence" value="ECO:0007669"/>
    <property type="project" value="InterPro"/>
</dbReference>
<dbReference type="GO" id="GO:0046872">
    <property type="term" value="F:metal ion binding"/>
    <property type="evidence" value="ECO:0007669"/>
    <property type="project" value="UniProtKB-KW"/>
</dbReference>
<dbReference type="Pfam" id="PF00487">
    <property type="entry name" value="FA_desaturase"/>
    <property type="match status" value="1"/>
</dbReference>
<keyword evidence="9" id="KW-0408">Iron</keyword>
<feature type="domain" description="Fatty acid desaturase" evidence="13">
    <location>
        <begin position="203"/>
        <end position="426"/>
    </location>
</feature>
<evidence type="ECO:0000256" key="7">
    <source>
        <dbReference type="ARBA" id="ARBA00022989"/>
    </source>
</evidence>
<accession>A0AAW1QXV3</accession>
<keyword evidence="4" id="KW-0997">Cell inner membrane</keyword>
<sequence length="458" mass="50804">MSQASTGCTRHAGLLQAPRLLKALAQTKPAARRTFPVQRATVKEFGRLDLLDRVYGGERTFAGQLYVRALPGPLQYLPSFLVPGTLALSAVGAAFGPAILEALASYLPAHQIPMGPFVRDTYVENTDLCRMLIRTGFSCCGALFTVIIIPGVDAVLGKEPEMETRSGDEMYRLVLYSIVAAHFCLILGSCGLASLTHLEPLPMLGLILSMGCEASMGFVIAHELLHSRQWQERTLAEAVLCTLGYMHWSRSHHVHHQRVATREDCASAYLGETLYHFLYRSVKGNVRDAVEMELHRLQAKQLPVFSLHNRISWWVGLPLALTISVYEACGLQAAMLLVGQAAVGILLLETVNYIEHYGLQRRTLEKGGYEPVTVKHSWNANWLFSNSVIFALQRHSDHHAHPTRHYQRLENIQEAPQLPASYSAMMVLAAVPPLFFRAMNHRAISWLASSQSENASPS</sequence>
<evidence type="ECO:0000256" key="5">
    <source>
        <dbReference type="ARBA" id="ARBA00022692"/>
    </source>
</evidence>
<evidence type="ECO:0000256" key="10">
    <source>
        <dbReference type="ARBA" id="ARBA00023033"/>
    </source>
</evidence>
<name>A0AAW1QXV3_9CHLO</name>
<evidence type="ECO:0000256" key="8">
    <source>
        <dbReference type="ARBA" id="ARBA00023002"/>
    </source>
</evidence>
<organism evidence="14 15">
    <name type="scientific">Apatococcus lobatus</name>
    <dbReference type="NCBI Taxonomy" id="904363"/>
    <lineage>
        <taxon>Eukaryota</taxon>
        <taxon>Viridiplantae</taxon>
        <taxon>Chlorophyta</taxon>
        <taxon>core chlorophytes</taxon>
        <taxon>Trebouxiophyceae</taxon>
        <taxon>Chlorellales</taxon>
        <taxon>Chlorellaceae</taxon>
        <taxon>Apatococcus</taxon>
    </lineage>
</organism>
<dbReference type="EMBL" id="JALJOS010000021">
    <property type="protein sequence ID" value="KAK9826291.1"/>
    <property type="molecule type" value="Genomic_DNA"/>
</dbReference>
<keyword evidence="6" id="KW-0479">Metal-binding</keyword>
<keyword evidence="7 12" id="KW-1133">Transmembrane helix</keyword>
<gene>
    <name evidence="14" type="ORF">WJX74_006140</name>
</gene>
<keyword evidence="3" id="KW-1003">Cell membrane</keyword>
<dbReference type="GO" id="GO:0004497">
    <property type="term" value="F:monooxygenase activity"/>
    <property type="evidence" value="ECO:0007669"/>
    <property type="project" value="UniProtKB-KW"/>
</dbReference>
<comment type="subcellular location">
    <subcellularLocation>
        <location evidence="1">Cell inner membrane</location>
        <topology evidence="1">Multi-pass membrane protein</topology>
    </subcellularLocation>
</comment>
<evidence type="ECO:0000256" key="11">
    <source>
        <dbReference type="ARBA" id="ARBA00023136"/>
    </source>
</evidence>
<dbReference type="PANTHER" id="PTHR38674">
    <property type="entry name" value="ALKANE 1-MONOOXYGENASE 1"/>
    <property type="match status" value="1"/>
</dbReference>
<evidence type="ECO:0000256" key="3">
    <source>
        <dbReference type="ARBA" id="ARBA00022475"/>
    </source>
</evidence>
<evidence type="ECO:0000256" key="1">
    <source>
        <dbReference type="ARBA" id="ARBA00004429"/>
    </source>
</evidence>
<keyword evidence="8" id="KW-0560">Oxidoreductase</keyword>
<dbReference type="CDD" id="cd03512">
    <property type="entry name" value="Alkane-hydroxylase"/>
    <property type="match status" value="1"/>
</dbReference>
<dbReference type="InterPro" id="IPR033885">
    <property type="entry name" value="AlkB/XylM"/>
</dbReference>
<feature type="transmembrane region" description="Helical" evidence="12">
    <location>
        <begin position="80"/>
        <end position="100"/>
    </location>
</feature>
<dbReference type="PANTHER" id="PTHR38674:SF1">
    <property type="entry name" value="ALKANE 1-MONOOXYGENASE 1"/>
    <property type="match status" value="1"/>
</dbReference>
<proteinExistence type="inferred from homology"/>
<dbReference type="GO" id="GO:0005886">
    <property type="term" value="C:plasma membrane"/>
    <property type="evidence" value="ECO:0007669"/>
    <property type="project" value="UniProtKB-SubCell"/>
</dbReference>
<comment type="similarity">
    <text evidence="2">Belongs to the fatty acid desaturase type 1 family. AlkB subfamily.</text>
</comment>
<reference evidence="14 15" key="1">
    <citation type="journal article" date="2024" name="Nat. Commun.">
        <title>Phylogenomics reveals the evolutionary origins of lichenization in chlorophyte algae.</title>
        <authorList>
            <person name="Puginier C."/>
            <person name="Libourel C."/>
            <person name="Otte J."/>
            <person name="Skaloud P."/>
            <person name="Haon M."/>
            <person name="Grisel S."/>
            <person name="Petersen M."/>
            <person name="Berrin J.G."/>
            <person name="Delaux P.M."/>
            <person name="Dal Grande F."/>
            <person name="Keller J."/>
        </authorList>
    </citation>
    <scope>NUCLEOTIDE SEQUENCE [LARGE SCALE GENOMIC DNA]</scope>
    <source>
        <strain evidence="14 15">SAG 2145</strain>
    </source>
</reference>
<evidence type="ECO:0000313" key="14">
    <source>
        <dbReference type="EMBL" id="KAK9826291.1"/>
    </source>
</evidence>
<dbReference type="Proteomes" id="UP001438707">
    <property type="component" value="Unassembled WGS sequence"/>
</dbReference>
<feature type="transmembrane region" description="Helical" evidence="12">
    <location>
        <begin position="173"/>
        <end position="195"/>
    </location>
</feature>
<evidence type="ECO:0000259" key="13">
    <source>
        <dbReference type="Pfam" id="PF00487"/>
    </source>
</evidence>
<keyword evidence="11 12" id="KW-0472">Membrane</keyword>
<keyword evidence="10" id="KW-0503">Monooxygenase</keyword>
<evidence type="ECO:0000256" key="6">
    <source>
        <dbReference type="ARBA" id="ARBA00022723"/>
    </source>
</evidence>
<evidence type="ECO:0000256" key="4">
    <source>
        <dbReference type="ARBA" id="ARBA00022519"/>
    </source>
</evidence>
<evidence type="ECO:0000256" key="12">
    <source>
        <dbReference type="SAM" id="Phobius"/>
    </source>
</evidence>
<feature type="transmembrane region" description="Helical" evidence="12">
    <location>
        <begin position="131"/>
        <end position="152"/>
    </location>
</feature>
<evidence type="ECO:0000256" key="9">
    <source>
        <dbReference type="ARBA" id="ARBA00023004"/>
    </source>
</evidence>
<protein>
    <recommendedName>
        <fullName evidence="13">Fatty acid desaturase domain-containing protein</fullName>
    </recommendedName>
</protein>